<feature type="non-terminal residue" evidence="2">
    <location>
        <position position="50"/>
    </location>
</feature>
<proteinExistence type="predicted"/>
<sequence>VPSLTHSPSHFMKRRSTGQTGRPDPSTPATNIPERSGEKFSVAFTRRWTS</sequence>
<protein>
    <submittedName>
        <fullName evidence="2">Uncharacterized protein</fullName>
    </submittedName>
</protein>
<accession>A0ABD0N0T4</accession>
<name>A0ABD0N0T4_CIRMR</name>
<organism evidence="2 3">
    <name type="scientific">Cirrhinus mrigala</name>
    <name type="common">Mrigala</name>
    <dbReference type="NCBI Taxonomy" id="683832"/>
    <lineage>
        <taxon>Eukaryota</taxon>
        <taxon>Metazoa</taxon>
        <taxon>Chordata</taxon>
        <taxon>Craniata</taxon>
        <taxon>Vertebrata</taxon>
        <taxon>Euteleostomi</taxon>
        <taxon>Actinopterygii</taxon>
        <taxon>Neopterygii</taxon>
        <taxon>Teleostei</taxon>
        <taxon>Ostariophysi</taxon>
        <taxon>Cypriniformes</taxon>
        <taxon>Cyprinidae</taxon>
        <taxon>Labeoninae</taxon>
        <taxon>Labeonini</taxon>
        <taxon>Cirrhinus</taxon>
    </lineage>
</organism>
<reference evidence="2 3" key="1">
    <citation type="submission" date="2024-05" db="EMBL/GenBank/DDBJ databases">
        <title>Genome sequencing and assembly of Indian major carp, Cirrhinus mrigala (Hamilton, 1822).</title>
        <authorList>
            <person name="Mohindra V."/>
            <person name="Chowdhury L.M."/>
            <person name="Lal K."/>
            <person name="Jena J.K."/>
        </authorList>
    </citation>
    <scope>NUCLEOTIDE SEQUENCE [LARGE SCALE GENOMIC DNA]</scope>
    <source>
        <strain evidence="2">CM1030</strain>
        <tissue evidence="2">Blood</tissue>
    </source>
</reference>
<evidence type="ECO:0000256" key="1">
    <source>
        <dbReference type="SAM" id="MobiDB-lite"/>
    </source>
</evidence>
<comment type="caution">
    <text evidence="2">The sequence shown here is derived from an EMBL/GenBank/DDBJ whole genome shotgun (WGS) entry which is preliminary data.</text>
</comment>
<feature type="region of interest" description="Disordered" evidence="1">
    <location>
        <begin position="1"/>
        <end position="50"/>
    </location>
</feature>
<evidence type="ECO:0000313" key="3">
    <source>
        <dbReference type="Proteomes" id="UP001529510"/>
    </source>
</evidence>
<dbReference type="AlphaFoldDB" id="A0ABD0N0T4"/>
<evidence type="ECO:0000313" key="2">
    <source>
        <dbReference type="EMBL" id="KAL0155813.1"/>
    </source>
</evidence>
<dbReference type="Proteomes" id="UP001529510">
    <property type="component" value="Unassembled WGS sequence"/>
</dbReference>
<gene>
    <name evidence="2" type="ORF">M9458_050076</name>
</gene>
<dbReference type="EMBL" id="JAMKFB020000025">
    <property type="protein sequence ID" value="KAL0155813.1"/>
    <property type="molecule type" value="Genomic_DNA"/>
</dbReference>
<keyword evidence="3" id="KW-1185">Reference proteome</keyword>
<feature type="non-terminal residue" evidence="2">
    <location>
        <position position="1"/>
    </location>
</feature>